<evidence type="ECO:0000256" key="1">
    <source>
        <dbReference type="SAM" id="MobiDB-lite"/>
    </source>
</evidence>
<feature type="region of interest" description="Disordered" evidence="1">
    <location>
        <begin position="862"/>
        <end position="942"/>
    </location>
</feature>
<comment type="caution">
    <text evidence="2">The sequence shown here is derived from an EMBL/GenBank/DDBJ whole genome shotgun (WGS) entry which is preliminary data.</text>
</comment>
<feature type="compositionally biased region" description="Basic and acidic residues" evidence="1">
    <location>
        <begin position="864"/>
        <end position="874"/>
    </location>
</feature>
<dbReference type="Proteomes" id="UP001189429">
    <property type="component" value="Unassembled WGS sequence"/>
</dbReference>
<gene>
    <name evidence="2" type="ORF">PCOR1329_LOCUS37106</name>
</gene>
<feature type="compositionally biased region" description="Acidic residues" evidence="1">
    <location>
        <begin position="913"/>
        <end position="926"/>
    </location>
</feature>
<feature type="region of interest" description="Disordered" evidence="1">
    <location>
        <begin position="623"/>
        <end position="657"/>
    </location>
</feature>
<feature type="compositionally biased region" description="Acidic residues" evidence="1">
    <location>
        <begin position="647"/>
        <end position="656"/>
    </location>
</feature>
<feature type="compositionally biased region" description="Basic residues" evidence="1">
    <location>
        <begin position="1"/>
        <end position="14"/>
    </location>
</feature>
<keyword evidence="3" id="KW-1185">Reference proteome</keyword>
<sequence>MAPKARQPKGKAKSRAAGAGVSVPSSLPASIANVNASYLADVQQWFSNVAANPILNQLAGATLPLTVEQGGRLAPFDHNLFKPGLERAATTPVTAETVKDAKPFYTSGGVLQWLNPMWTATPGVQINRSTVQAIADRNFPPKDPRHFPIGLVASANDAEYMPMEHKGGMKCVSPMEYVHAAYMACDRDLADPSCDDELVRRWSNIFRDVSISFMFVPENLESLSSFQQREASAPKLSQHFLTSVLLSSRGETFSPSFIDAALTVESRVLADPVVGQILQELDDSFGSSGPLNSVHKLQAVINRGKTAQGIQWTFKSIADSIKMRYLEAGEITATKINRLHGDVAMLKMEVRDYRLHIFLEKHAFTADAKRRLREVLHGHDSARRCLAAYPDQKQVEISWQATLPGSARKFCDFAEAVIYGDSHDASLKTAVKYSKGAPDFLGCQLAKEDLDTIIDCVEKEAAQDSLGIELPKDDGSFASTPSKQQWKVDEIIHFEENGETDKLAKKVQELNSEERDNWLSVASKYVRIAVMPDDPKTLVSEIKSSDLATTAGDMTGLALLHFDTKLAGEAATAPRIRKAPFQEKSYNTQVSAVLEGRFRGVGDQPTLGGGGVVLVVDGGRLGSAKPLKKPRAPPVAAVAPEEKLPEGDEADDDLDGDGEKELNRMTLKHHVVHVIASEETLKANRKLSRGPAGLQQVEDMHVLTVGNLALPERAGKHYDGSDKGTVIGPVTLPTPEKEWRTSAKNKREIYTKKNRIPVGGKAAGLDAPEKRSDTDIEPVFGCTFPVLFYLEVLRRFFGRTVVDLAPGPGNFAEAALRRRTGLFGIAMSQKHAPGIEGRLKLVALAMARDPESLLYNAKSAEAMGETKKEVTHEPKKAKRKFKGTGKGAEVEQSGDKQPPKKKLKGKGKVVDKDGEEPEPDGDEEADGSNWDLSGDDGEGGKD</sequence>
<reference evidence="2" key="1">
    <citation type="submission" date="2023-10" db="EMBL/GenBank/DDBJ databases">
        <authorList>
            <person name="Chen Y."/>
            <person name="Shah S."/>
            <person name="Dougan E. K."/>
            <person name="Thang M."/>
            <person name="Chan C."/>
        </authorList>
    </citation>
    <scope>NUCLEOTIDE SEQUENCE [LARGE SCALE GENOMIC DNA]</scope>
</reference>
<feature type="compositionally biased region" description="Acidic residues" evidence="1">
    <location>
        <begin position="933"/>
        <end position="942"/>
    </location>
</feature>
<organism evidence="2 3">
    <name type="scientific">Prorocentrum cordatum</name>
    <dbReference type="NCBI Taxonomy" id="2364126"/>
    <lineage>
        <taxon>Eukaryota</taxon>
        <taxon>Sar</taxon>
        <taxon>Alveolata</taxon>
        <taxon>Dinophyceae</taxon>
        <taxon>Prorocentrales</taxon>
        <taxon>Prorocentraceae</taxon>
        <taxon>Prorocentrum</taxon>
    </lineage>
</organism>
<accession>A0ABN9TA56</accession>
<protein>
    <submittedName>
        <fullName evidence="2">Uncharacterized protein</fullName>
    </submittedName>
</protein>
<name>A0ABN9TA56_9DINO</name>
<evidence type="ECO:0000313" key="3">
    <source>
        <dbReference type="Proteomes" id="UP001189429"/>
    </source>
</evidence>
<dbReference type="EMBL" id="CAUYUJ010014504">
    <property type="protein sequence ID" value="CAK0842067.1"/>
    <property type="molecule type" value="Genomic_DNA"/>
</dbReference>
<feature type="region of interest" description="Disordered" evidence="1">
    <location>
        <begin position="1"/>
        <end position="23"/>
    </location>
</feature>
<proteinExistence type="predicted"/>
<evidence type="ECO:0000313" key="2">
    <source>
        <dbReference type="EMBL" id="CAK0842067.1"/>
    </source>
</evidence>